<dbReference type="SMART" id="SM00530">
    <property type="entry name" value="HTH_XRE"/>
    <property type="match status" value="1"/>
</dbReference>
<gene>
    <name evidence="3" type="ORF">G7B40_037995</name>
</gene>
<dbReference type="PANTHER" id="PTHR37301:SF1">
    <property type="entry name" value="DNA-BINDING PROTEIN"/>
    <property type="match status" value="1"/>
</dbReference>
<keyword evidence="4" id="KW-1185">Reference proteome</keyword>
<name>A0AAP5IEW8_9CYAN</name>
<accession>A0AAP5IEW8</accession>
<reference evidence="4" key="1">
    <citation type="journal article" date="2021" name="Science">
        <title>Hunting the eagle killer: A cyanobacterial neurotoxin causes vacuolar myelinopathy.</title>
        <authorList>
            <person name="Breinlinger S."/>
            <person name="Phillips T.J."/>
            <person name="Haram B.N."/>
            <person name="Mares J."/>
            <person name="Martinez Yerena J.A."/>
            <person name="Hrouzek P."/>
            <person name="Sobotka R."/>
            <person name="Henderson W.M."/>
            <person name="Schmieder P."/>
            <person name="Williams S.M."/>
            <person name="Lauderdale J.D."/>
            <person name="Wilde H.D."/>
            <person name="Gerrin W."/>
            <person name="Kust A."/>
            <person name="Washington J.W."/>
            <person name="Wagner C."/>
            <person name="Geier B."/>
            <person name="Liebeke M."/>
            <person name="Enke H."/>
            <person name="Niedermeyer T.H.J."/>
            <person name="Wilde S.B."/>
        </authorList>
    </citation>
    <scope>NUCLEOTIDE SEQUENCE [LARGE SCALE GENOMIC DNA]</scope>
    <source>
        <strain evidence="4">Thurmond2011</strain>
    </source>
</reference>
<sequence length="115" mass="12783">MAVLITLKKIREREGISQNELARRTGYSLQNVQKIEQGRVSSLTLEALDRFCKALGCAPGDLLEYTPDDDPRSEVIVSDQTTSGVDVLPKEHNGNRKQSARRATGEILPFERKSA</sequence>
<evidence type="ECO:0000259" key="2">
    <source>
        <dbReference type="PROSITE" id="PS50943"/>
    </source>
</evidence>
<feature type="domain" description="HTH cro/C1-type" evidence="2">
    <location>
        <begin position="7"/>
        <end position="62"/>
    </location>
</feature>
<dbReference type="PANTHER" id="PTHR37301">
    <property type="entry name" value="DNA-BINDING PROTEIN-RELATED"/>
    <property type="match status" value="1"/>
</dbReference>
<comment type="caution">
    <text evidence="3">The sequence shown here is derived from an EMBL/GenBank/DDBJ whole genome shotgun (WGS) entry which is preliminary data.</text>
</comment>
<evidence type="ECO:0000313" key="4">
    <source>
        <dbReference type="Proteomes" id="UP000667802"/>
    </source>
</evidence>
<dbReference type="Proteomes" id="UP000667802">
    <property type="component" value="Unassembled WGS sequence"/>
</dbReference>
<dbReference type="InterPro" id="IPR010982">
    <property type="entry name" value="Lambda_DNA-bd_dom_sf"/>
</dbReference>
<dbReference type="CDD" id="cd00093">
    <property type="entry name" value="HTH_XRE"/>
    <property type="match status" value="1"/>
</dbReference>
<protein>
    <submittedName>
        <fullName evidence="3">Helix-turn-helix transcriptional regulator</fullName>
    </submittedName>
</protein>
<dbReference type="PROSITE" id="PS50943">
    <property type="entry name" value="HTH_CROC1"/>
    <property type="match status" value="1"/>
</dbReference>
<evidence type="ECO:0000313" key="3">
    <source>
        <dbReference type="EMBL" id="MDR9900301.1"/>
    </source>
</evidence>
<feature type="region of interest" description="Disordered" evidence="1">
    <location>
        <begin position="79"/>
        <end position="115"/>
    </location>
</feature>
<dbReference type="Gene3D" id="1.10.260.40">
    <property type="entry name" value="lambda repressor-like DNA-binding domains"/>
    <property type="match status" value="1"/>
</dbReference>
<organism evidence="3 4">
    <name type="scientific">Aetokthonos hydrillicola Thurmond2011</name>
    <dbReference type="NCBI Taxonomy" id="2712845"/>
    <lineage>
        <taxon>Bacteria</taxon>
        <taxon>Bacillati</taxon>
        <taxon>Cyanobacteriota</taxon>
        <taxon>Cyanophyceae</taxon>
        <taxon>Nostocales</taxon>
        <taxon>Hapalosiphonaceae</taxon>
        <taxon>Aetokthonos</taxon>
    </lineage>
</organism>
<dbReference type="SUPFAM" id="SSF47413">
    <property type="entry name" value="lambda repressor-like DNA-binding domains"/>
    <property type="match status" value="1"/>
</dbReference>
<dbReference type="GO" id="GO:0003677">
    <property type="term" value="F:DNA binding"/>
    <property type="evidence" value="ECO:0007669"/>
    <property type="project" value="InterPro"/>
</dbReference>
<proteinExistence type="predicted"/>
<dbReference type="EMBL" id="JAALHA020000032">
    <property type="protein sequence ID" value="MDR9900301.1"/>
    <property type="molecule type" value="Genomic_DNA"/>
</dbReference>
<dbReference type="AlphaFoldDB" id="A0AAP5IEW8"/>
<dbReference type="Pfam" id="PF13443">
    <property type="entry name" value="HTH_26"/>
    <property type="match status" value="1"/>
</dbReference>
<dbReference type="RefSeq" id="WP_208344826.1">
    <property type="nucleotide sequence ID" value="NZ_CAWQFN010000543.1"/>
</dbReference>
<evidence type="ECO:0000256" key="1">
    <source>
        <dbReference type="SAM" id="MobiDB-lite"/>
    </source>
</evidence>
<dbReference type="InterPro" id="IPR001387">
    <property type="entry name" value="Cro/C1-type_HTH"/>
</dbReference>